<feature type="compositionally biased region" description="Basic and acidic residues" evidence="1">
    <location>
        <begin position="275"/>
        <end position="286"/>
    </location>
</feature>
<protein>
    <submittedName>
        <fullName evidence="3">Kinesin-related protein 4</fullName>
    </submittedName>
</protein>
<feature type="compositionally biased region" description="Basic and acidic residues" evidence="1">
    <location>
        <begin position="296"/>
        <end position="322"/>
    </location>
</feature>
<sequence length="2732" mass="309474">MIRFARTRTKSSAIKLTPRKEKQIAKNVTKPVEKLAIDTRTKPLSRQVSLHVTNVDLVSKKIDHHGIVDNYIKRKRETETKEKVVSDKGKQNDSLSDNENIQGVKKHISSKPANKTKTTAKKYVSKSERAGSLPKPQLEGHYGTTNKFVPKNSSVEEEGKFIKGGLLAVVAPKPRKKPSSSLEDTPISIPVPVVAEKRGNTDEKLHKGAMKEKENEEKGIASDKSETHSSKNLDDSKEQIEILDNVTEFTEQKSEPHKVEALEVSDMTLNIQNHVIKDDEERKSELQAEDQTSKLIDNEKDVQDGKRNETDALIEKKEESQRSQETNTNLIDEDKVLKDIGYNDIKTELEKEQEVEKLHETHISPKEVEEKSETKKISLTNKEEDFLKDREHKIENIKTEHEIKNIHEANESTTILKPSDKNEKSDDDNLIENSKNNYGSKTEDGKKEISEEKTKSVEASNHPIELTDKGLINHEHKVNVVENENLKTHYEKTEDEKLKDLSINNHVKENEKIKIEHEKEKDQDLKDGGHKKEIQDIENKQTGQDKNKVTEDSNKKDIQDNKKIENERKKGEDRKLKDGDYEKEIKDNEDNKTGHEKHKDEKFNDNSNKKATQENEKIKIEYERSKDKKLTDMKEVQDNKKDKIDEDESDKLKDIDNRKDIQGDQEIKIDDEKVENQKLKDLEYNKDNQGFEKSKTELDNDKSQKLKDDNYRKDIHKNGKILIEHDDKDIGDVENIKIEKAEKGEDDKLKNFDNIKCTEGDENIKTEREKDEDNRLKDDDIKKNTQDNEKIDVELKKDKDNKLTDDGHKIGIPNGEIETEPGIDVVGEETENKELLGVSLEKKDEMVKDAKYHELNNQELKYEATKTLDNSIKVDSLEIEKSQTDTEKQTGNGNNLIVASNLFLENKDFSCNADEQDINKDKSEYKEDEGLKTDFMKIPRLPSKQEEVEVTVPQDSTSDTIHKEKSINELEEFKVINESTAVKEIKTVTEATNPDLNKYSDSGDVLTQKESKTGTESKNKERFEQIQEEPGTERKTGYKETIPVELNQTEESASQKVILDKSYDEDKSSLGETSTGVKQGDSIIQQDEPMEENKLAMGKIRKEGKENAEQTSEIREEDKIISKSKVDLTEAEIGTIKLQKTEEQLMNVKDPEKPSHFDDKGNSSPIDLQSNDGEFNTKSDNEKERLISETTENLIGKESLLNVSSEPESEKSHDMDKNFEKKEYKDVPNKIEKVDNDANSQVIEEKSMEQNVEEKYDEEITKFEENEATKLEEESKIDGIENQPESEEESNVASTLEPSALNQTVQPLNIVSDSKQLVRMKTVEEIPCEKVTVAPLIDHEGEKHPQPQVQHSISEKISHVETALKENEKQLEISSSGIEITPKDEKNMEKDKISHLSIAEGREEINGDKQTFMVSELHSSSDASNISSKNRTVHNIVPTRPAASDIAGNLIPNENKRSNGIDKHDDITANNQLQTSDSNLTCLNSNSESDIAQEHLDTMKNILLEINLEEDKNSNKINSEEEPSISEEEVKSTTDMFLRFEQGFTDKKLADETLVSGNKHLTNVTQVDKEMKDGADKIFDENMLGDVRTNDDEKPNAQVQVLSNKEDTNYGDTKYPLSAPNVENDVVKTAHGIKGDDVNTLQNTKDVNLTNQTDSKKDENVKVPDNLKQEEDTEVDTAEKEMQEEGATKKDTSALENIVEIKEDKMKEEVDKEKIFENIGEKQTTINENTKESEVGEMREKREFMPENIVETSREQVEDNKLEGKLLTKNDSDVNNGKTEEKEEKTTITEIKNEYNFGIADPFSNLENTDANLKSGEKIDDEKLQMEKIKSLESQKNEHNEEQIENNNLEKQNMTGTHIKKEPDGTVEFTKELLKDDNTHEELLNSCDKGNDIPTTLVREENDIILSETNDKLKSVPNTDEDAVTEKCFDTEKEMSVEITGQIPEVTTEVNEKVEQSKVTLNDYQKVLHVNKSDIKTLENETEELLNSVKEDDAIKNYGENLKRSLENVENSTVLDLKNNGSKQNSIPEKDILENINLLDEQRSNEKEALQELGSVDDAKMKREDEKEGASTEKLDHDVAKLNLKPQQDNDTTDTNIFKTDKNISLVDDIQSVAEKMASAVELSKELLNKLELGETIGTIKEDVHENAIVSSVEDKDDSKLQNREYIAISKGALEKEEKEMELHTMMPNISKLKTNLTINGLDLNETRTESSASLPENIKNKDDKEKDLEQIQDISANKKAKDIKQEREIANKETGADNKALIIKPVEIVEKNKVKKTRSVSITRENKKKDQDTKNINKKRMVKSFSTSHIKEKRESRTDRKHVSKSSSIVTKDKEGDADNQKQESDLLREERQSTKKPSPNMEDEAMSKSKKEGNVSSGEIVKEAESLPETSKSILLTENKISDEYIKDILLTNGHDKPSIQEGEKGEGKNNEHPKPEEALSKMYEIDLNDFLEKERQFWLITGSGKLETNMTKKNELREAISNTNREPDTTSEIIYGTHLSNINISEQEKKDIDSPYEAILSSDQSTSDQVSSELLSGKTNDEQNYQREDKDAEGDKIEVTGGSRLSSASSNGSNSISIQTEQLNGASFPLSVPLNQDAGAAGVTSETVESSTPTVVGVVGDVGGVGTNIGVVDVAKATQTQIREGRARGSAMASSTVAHQEMDANHKARRNNSSLAHQENKNMEEVAATKIQASFRGYQVRKQLKTKVSTCVLLLKSIVSRFKFFLLLI</sequence>
<feature type="region of interest" description="Disordered" evidence="1">
    <location>
        <begin position="1643"/>
        <end position="1695"/>
    </location>
</feature>
<feature type="compositionally biased region" description="Basic and acidic residues" evidence="1">
    <location>
        <begin position="1832"/>
        <end position="1842"/>
    </location>
</feature>
<feature type="region of interest" description="Disordered" evidence="1">
    <location>
        <begin position="2524"/>
        <end position="2578"/>
    </location>
</feature>
<proteinExistence type="predicted"/>
<feature type="compositionally biased region" description="Basic and acidic residues" evidence="1">
    <location>
        <begin position="1208"/>
        <end position="1236"/>
    </location>
</feature>
<feature type="compositionally biased region" description="Polar residues" evidence="1">
    <location>
        <begin position="1291"/>
        <end position="1302"/>
    </location>
</feature>
<dbReference type="CDD" id="cd23767">
    <property type="entry name" value="IQCD"/>
    <property type="match status" value="1"/>
</dbReference>
<dbReference type="Pfam" id="PF00612">
    <property type="entry name" value="IQ"/>
    <property type="match status" value="1"/>
</dbReference>
<feature type="region of interest" description="Disordered" evidence="1">
    <location>
        <begin position="685"/>
        <end position="711"/>
    </location>
</feature>
<feature type="region of interest" description="Disordered" evidence="1">
    <location>
        <begin position="990"/>
        <end position="1092"/>
    </location>
</feature>
<dbReference type="GeneID" id="108739509"/>
<feature type="region of interest" description="Disordered" evidence="1">
    <location>
        <begin position="2276"/>
        <end position="2394"/>
    </location>
</feature>
<feature type="region of interest" description="Disordered" evidence="1">
    <location>
        <begin position="2050"/>
        <end position="2074"/>
    </location>
</feature>
<feature type="region of interest" description="Disordered" evidence="1">
    <location>
        <begin position="738"/>
        <end position="793"/>
    </location>
</feature>
<feature type="compositionally biased region" description="Basic and acidic residues" evidence="1">
    <location>
        <begin position="1007"/>
        <end position="1038"/>
    </location>
</feature>
<feature type="compositionally biased region" description="Polar residues" evidence="1">
    <location>
        <begin position="431"/>
        <end position="440"/>
    </location>
</feature>
<feature type="compositionally biased region" description="Basic and acidic residues" evidence="1">
    <location>
        <begin position="1752"/>
        <end position="1787"/>
    </location>
</feature>
<feature type="compositionally biased region" description="Polar residues" evidence="1">
    <location>
        <begin position="92"/>
        <end position="101"/>
    </location>
</feature>
<feature type="compositionally biased region" description="Basic and acidic residues" evidence="1">
    <location>
        <begin position="399"/>
        <end position="410"/>
    </location>
</feature>
<feature type="compositionally biased region" description="Low complexity" evidence="1">
    <location>
        <begin position="2524"/>
        <end position="2535"/>
    </location>
</feature>
<keyword evidence="2" id="KW-1185">Reference proteome</keyword>
<feature type="region of interest" description="Disordered" evidence="1">
    <location>
        <begin position="491"/>
        <end position="669"/>
    </location>
</feature>
<feature type="compositionally biased region" description="Basic and acidic residues" evidence="1">
    <location>
        <begin position="1175"/>
        <end position="1187"/>
    </location>
</feature>
<feature type="compositionally biased region" description="Basic and acidic residues" evidence="1">
    <location>
        <begin position="441"/>
        <end position="456"/>
    </location>
</feature>
<evidence type="ECO:0000313" key="2">
    <source>
        <dbReference type="Proteomes" id="UP000192223"/>
    </source>
</evidence>
<dbReference type="RefSeq" id="XP_025833742.1">
    <property type="nucleotide sequence ID" value="XM_025977957.1"/>
</dbReference>
<dbReference type="Gene3D" id="1.20.5.190">
    <property type="match status" value="1"/>
</dbReference>
<feature type="compositionally biased region" description="Basic and acidic residues" evidence="1">
    <location>
        <begin position="1142"/>
        <end position="1161"/>
    </location>
</feature>
<reference evidence="3" key="1">
    <citation type="submission" date="2025-08" db="UniProtKB">
        <authorList>
            <consortium name="RefSeq"/>
        </authorList>
    </citation>
    <scope>IDENTIFICATION</scope>
    <source>
        <tissue evidence="3">Entire body</tissue>
    </source>
</reference>
<feature type="region of interest" description="Disordered" evidence="1">
    <location>
        <begin position="1142"/>
        <end position="1302"/>
    </location>
</feature>
<feature type="compositionally biased region" description="Polar residues" evidence="1">
    <location>
        <begin position="1162"/>
        <end position="1174"/>
    </location>
</feature>
<feature type="region of interest" description="Disordered" evidence="1">
    <location>
        <begin position="2414"/>
        <end position="2439"/>
    </location>
</feature>
<feature type="compositionally biased region" description="Basic and acidic residues" evidence="1">
    <location>
        <begin position="195"/>
        <end position="239"/>
    </location>
</feature>
<dbReference type="SMART" id="SM00015">
    <property type="entry name" value="IQ"/>
    <property type="match status" value="1"/>
</dbReference>
<feature type="region of interest" description="Disordered" evidence="1">
    <location>
        <begin position="174"/>
        <end position="239"/>
    </location>
</feature>
<feature type="compositionally biased region" description="Polar residues" evidence="1">
    <location>
        <begin position="1643"/>
        <end position="1653"/>
    </location>
</feature>
<feature type="compositionally biased region" description="Basic and acidic residues" evidence="1">
    <location>
        <begin position="1654"/>
        <end position="1670"/>
    </location>
</feature>
<feature type="region of interest" description="Disordered" evidence="1">
    <location>
        <begin position="78"/>
        <end position="150"/>
    </location>
</feature>
<evidence type="ECO:0000313" key="3">
    <source>
        <dbReference type="RefSeq" id="XP_025833742.1"/>
    </source>
</evidence>
<feature type="compositionally biased region" description="Basic and acidic residues" evidence="1">
    <location>
        <begin position="938"/>
        <end position="947"/>
    </location>
</feature>
<feature type="compositionally biased region" description="Polar residues" evidence="1">
    <location>
        <begin position="1046"/>
        <end position="1055"/>
    </location>
</feature>
<dbReference type="KEGG" id="apln:108739509"/>
<dbReference type="InterPro" id="IPR000048">
    <property type="entry name" value="IQ_motif_EF-hand-BS"/>
</dbReference>
<feature type="compositionally biased region" description="Basic and acidic residues" evidence="1">
    <location>
        <begin position="2542"/>
        <end position="2561"/>
    </location>
</feature>
<feature type="compositionally biased region" description="Basic and acidic residues" evidence="1">
    <location>
        <begin position="1729"/>
        <end position="1745"/>
    </location>
</feature>
<feature type="compositionally biased region" description="Basic and acidic residues" evidence="1">
    <location>
        <begin position="2057"/>
        <end position="2074"/>
    </location>
</feature>
<organism evidence="2 3">
    <name type="scientific">Agrilus planipennis</name>
    <name type="common">Emerald ash borer</name>
    <name type="synonym">Agrilus marcopoli</name>
    <dbReference type="NCBI Taxonomy" id="224129"/>
    <lineage>
        <taxon>Eukaryota</taxon>
        <taxon>Metazoa</taxon>
        <taxon>Ecdysozoa</taxon>
        <taxon>Arthropoda</taxon>
        <taxon>Hexapoda</taxon>
        <taxon>Insecta</taxon>
        <taxon>Pterygota</taxon>
        <taxon>Neoptera</taxon>
        <taxon>Endopterygota</taxon>
        <taxon>Coleoptera</taxon>
        <taxon>Polyphaga</taxon>
        <taxon>Elateriformia</taxon>
        <taxon>Buprestoidea</taxon>
        <taxon>Buprestidae</taxon>
        <taxon>Agrilinae</taxon>
        <taxon>Agrilus</taxon>
    </lineage>
</organism>
<feature type="region of interest" description="Disordered" evidence="1">
    <location>
        <begin position="275"/>
        <end position="333"/>
    </location>
</feature>
<evidence type="ECO:0000256" key="1">
    <source>
        <dbReference type="SAM" id="MobiDB-lite"/>
    </source>
</evidence>
<feature type="compositionally biased region" description="Basic and acidic residues" evidence="1">
    <location>
        <begin position="2416"/>
        <end position="2439"/>
    </location>
</feature>
<feature type="region of interest" description="Disordered" evidence="1">
    <location>
        <begin position="353"/>
        <end position="381"/>
    </location>
</feature>
<feature type="region of interest" description="Disordered" evidence="1">
    <location>
        <begin position="399"/>
        <end position="471"/>
    </location>
</feature>
<dbReference type="PROSITE" id="PS50096">
    <property type="entry name" value="IQ"/>
    <property type="match status" value="1"/>
</dbReference>
<feature type="region of interest" description="Disordered" evidence="1">
    <location>
        <begin position="2207"/>
        <end position="2227"/>
    </location>
</feature>
<feature type="compositionally biased region" description="Basic and acidic residues" evidence="1">
    <location>
        <begin position="2310"/>
        <end position="2319"/>
    </location>
</feature>
<name>A0A7F5RCP1_AGRPL</name>
<feature type="compositionally biased region" description="Basic and acidic residues" evidence="1">
    <location>
        <begin position="1677"/>
        <end position="1695"/>
    </location>
</feature>
<dbReference type="InParanoid" id="A0A7F5RCP1"/>
<feature type="compositionally biased region" description="Low complexity" evidence="1">
    <location>
        <begin position="2564"/>
        <end position="2578"/>
    </location>
</feature>
<feature type="compositionally biased region" description="Polar residues" evidence="1">
    <location>
        <begin position="1070"/>
        <end position="1085"/>
    </location>
</feature>
<feature type="compositionally biased region" description="Basic and acidic residues" evidence="1">
    <location>
        <begin position="78"/>
        <end position="91"/>
    </location>
</feature>
<feature type="region of interest" description="Disordered" evidence="1">
    <location>
        <begin position="1721"/>
        <end position="1787"/>
    </location>
</feature>
<dbReference type="Proteomes" id="UP000192223">
    <property type="component" value="Unplaced"/>
</dbReference>
<gene>
    <name evidence="3" type="primary">LOC108739509</name>
</gene>
<feature type="compositionally biased region" description="Basic and acidic residues" evidence="1">
    <location>
        <begin position="2332"/>
        <end position="2355"/>
    </location>
</feature>
<feature type="compositionally biased region" description="Basic and acidic residues" evidence="1">
    <location>
        <begin position="2285"/>
        <end position="2296"/>
    </location>
</feature>
<accession>A0A7F5RCP1</accession>
<feature type="region of interest" description="Disordered" evidence="1">
    <location>
        <begin position="938"/>
        <end position="965"/>
    </location>
</feature>
<feature type="compositionally biased region" description="Basic and acidic residues" evidence="1">
    <location>
        <begin position="1058"/>
        <end position="1069"/>
    </location>
</feature>
<feature type="compositionally biased region" description="Basic and acidic residues" evidence="1">
    <location>
        <begin position="1243"/>
        <end position="1279"/>
    </location>
</feature>
<feature type="region of interest" description="Disordered" evidence="1">
    <location>
        <begin position="1832"/>
        <end position="1861"/>
    </location>
</feature>